<organism evidence="6 7">
    <name type="scientific">Trypanosoma theileri</name>
    <dbReference type="NCBI Taxonomy" id="67003"/>
    <lineage>
        <taxon>Eukaryota</taxon>
        <taxon>Discoba</taxon>
        <taxon>Euglenozoa</taxon>
        <taxon>Kinetoplastea</taxon>
        <taxon>Metakinetoplastina</taxon>
        <taxon>Trypanosomatida</taxon>
        <taxon>Trypanosomatidae</taxon>
        <taxon>Trypanosoma</taxon>
    </lineage>
</organism>
<evidence type="ECO:0000256" key="4">
    <source>
        <dbReference type="SAM" id="MobiDB-lite"/>
    </source>
</evidence>
<dbReference type="OrthoDB" id="197206at2759"/>
<evidence type="ECO:0000313" key="6">
    <source>
        <dbReference type="EMBL" id="ORC87900.1"/>
    </source>
</evidence>
<keyword evidence="2 3" id="KW-0694">RNA-binding</keyword>
<sequence>MNSYKYILQKKSPLCKALQCLLQMFSVPSDHIIAEGEHFAVKAGSKIHIGVLPVLSTLRSTTTDAALQAFVGTDAEVYPLVNQWVSTAVLLSVDATCDRSGVSTPITKHIFAEIEKSVESFDLKKSFLVGTPRATVADFLLYAAIHGHPDAMKEAQPSTMAWSLHAQNDPYLKPILSEAAIAEAEAKLANAQKSKKPVFVKPSEEEILRRRLEKEKEKQEKLAKAAAAGGAATSSSSDAKEAKAQQSKQKEPASLDPNTLDIRVGRFTNLKRHPDADRLYVEEMDLGSEKRTIVSGLVEHYKPEELEGTLCLAVCNMKPKPLKGVTSHGMVLCASNEKTLRLVRPPEGAQPGDRILFADVFDAERLKETKQLSGNAMSELIGFLRTDSEGVVRWRDIPALHAAGMLKVPEVTDAVVK</sequence>
<evidence type="ECO:0000313" key="7">
    <source>
        <dbReference type="Proteomes" id="UP000192257"/>
    </source>
</evidence>
<evidence type="ECO:0000259" key="5">
    <source>
        <dbReference type="PROSITE" id="PS50886"/>
    </source>
</evidence>
<evidence type="ECO:0000256" key="2">
    <source>
        <dbReference type="ARBA" id="ARBA00022884"/>
    </source>
</evidence>
<evidence type="ECO:0000256" key="1">
    <source>
        <dbReference type="ARBA" id="ARBA00022555"/>
    </source>
</evidence>
<dbReference type="EMBL" id="NBCO01000019">
    <property type="protein sequence ID" value="ORC87900.1"/>
    <property type="molecule type" value="Genomic_DNA"/>
</dbReference>
<dbReference type="PROSITE" id="PS50886">
    <property type="entry name" value="TRBD"/>
    <property type="match status" value="1"/>
</dbReference>
<feature type="domain" description="TRNA-binding" evidence="5">
    <location>
        <begin position="256"/>
        <end position="356"/>
    </location>
</feature>
<feature type="region of interest" description="Disordered" evidence="4">
    <location>
        <begin position="214"/>
        <end position="260"/>
    </location>
</feature>
<protein>
    <submittedName>
        <fullName evidence="6">Putative tyrosyl-tRNA synthetase</fullName>
    </submittedName>
</protein>
<dbReference type="STRING" id="67003.A0A1X0NUW2"/>
<reference evidence="6 7" key="1">
    <citation type="submission" date="2017-03" db="EMBL/GenBank/DDBJ databases">
        <title>An alternative strategy for trypanosome survival in the mammalian bloodstream revealed through genome and transcriptome analysis of the ubiquitous bovine parasite Trypanosoma (Megatrypanum) theileri.</title>
        <authorList>
            <person name="Kelly S."/>
            <person name="Ivens A."/>
            <person name="Mott A."/>
            <person name="O'Neill E."/>
            <person name="Emms D."/>
            <person name="Macleod O."/>
            <person name="Voorheis P."/>
            <person name="Matthews J."/>
            <person name="Matthews K."/>
            <person name="Carrington M."/>
        </authorList>
    </citation>
    <scope>NUCLEOTIDE SEQUENCE [LARGE SCALE GENOMIC DNA]</scope>
    <source>
        <strain evidence="6">Edinburgh</strain>
    </source>
</reference>
<dbReference type="GeneID" id="39986422"/>
<dbReference type="Pfam" id="PF01588">
    <property type="entry name" value="tRNA_bind"/>
    <property type="match status" value="1"/>
</dbReference>
<keyword evidence="7" id="KW-1185">Reference proteome</keyword>
<feature type="compositionally biased region" description="Basic and acidic residues" evidence="4">
    <location>
        <begin position="214"/>
        <end position="223"/>
    </location>
</feature>
<dbReference type="Proteomes" id="UP000192257">
    <property type="component" value="Unassembled WGS sequence"/>
</dbReference>
<dbReference type="InterPro" id="IPR051270">
    <property type="entry name" value="Tyrosine-tRNA_ligase_regulator"/>
</dbReference>
<dbReference type="RefSeq" id="XP_028881966.1">
    <property type="nucleotide sequence ID" value="XM_029026642.1"/>
</dbReference>
<dbReference type="GO" id="GO:0000049">
    <property type="term" value="F:tRNA binding"/>
    <property type="evidence" value="ECO:0007669"/>
    <property type="project" value="UniProtKB-UniRule"/>
</dbReference>
<evidence type="ECO:0000256" key="3">
    <source>
        <dbReference type="PROSITE-ProRule" id="PRU00209"/>
    </source>
</evidence>
<dbReference type="InterPro" id="IPR002547">
    <property type="entry name" value="tRNA-bd_dom"/>
</dbReference>
<dbReference type="Gene3D" id="2.40.50.140">
    <property type="entry name" value="Nucleic acid-binding proteins"/>
    <property type="match status" value="1"/>
</dbReference>
<dbReference type="PANTHER" id="PTHR11586:SF33">
    <property type="entry name" value="AMINOACYL TRNA SYNTHASE COMPLEX-INTERACTING MULTIFUNCTIONAL PROTEIN 1"/>
    <property type="match status" value="1"/>
</dbReference>
<gene>
    <name evidence="6" type="ORF">TM35_000191440</name>
</gene>
<dbReference type="AlphaFoldDB" id="A0A1X0NUW2"/>
<proteinExistence type="predicted"/>
<dbReference type="GO" id="GO:0004812">
    <property type="term" value="F:aminoacyl-tRNA ligase activity"/>
    <property type="evidence" value="ECO:0007669"/>
    <property type="project" value="UniProtKB-KW"/>
</dbReference>
<dbReference type="VEuPathDB" id="TriTrypDB:TM35_000191440"/>
<dbReference type="InterPro" id="IPR012340">
    <property type="entry name" value="NA-bd_OB-fold"/>
</dbReference>
<feature type="compositionally biased region" description="Basic and acidic residues" evidence="4">
    <location>
        <begin position="238"/>
        <end position="253"/>
    </location>
</feature>
<feature type="compositionally biased region" description="Low complexity" evidence="4">
    <location>
        <begin position="224"/>
        <end position="237"/>
    </location>
</feature>
<accession>A0A1X0NUW2</accession>
<name>A0A1X0NUW2_9TRYP</name>
<dbReference type="SUPFAM" id="SSF50249">
    <property type="entry name" value="Nucleic acid-binding proteins"/>
    <property type="match status" value="1"/>
</dbReference>
<dbReference type="PANTHER" id="PTHR11586">
    <property type="entry name" value="TRNA-AMINOACYLATION COFACTOR ARC1 FAMILY MEMBER"/>
    <property type="match status" value="1"/>
</dbReference>
<keyword evidence="6" id="KW-0030">Aminoacyl-tRNA synthetase</keyword>
<keyword evidence="6" id="KW-0436">Ligase</keyword>
<dbReference type="PRINTS" id="PR00833">
    <property type="entry name" value="POAALLERGEN"/>
</dbReference>
<keyword evidence="1 3" id="KW-0820">tRNA-binding</keyword>
<comment type="caution">
    <text evidence="6">The sequence shown here is derived from an EMBL/GenBank/DDBJ whole genome shotgun (WGS) entry which is preliminary data.</text>
</comment>
<dbReference type="CDD" id="cd02799">
    <property type="entry name" value="tRNA_bind_EMAP-II_like"/>
    <property type="match status" value="1"/>
</dbReference>